<comment type="cofactor">
    <cofactor evidence="1 6">
        <name>FAD</name>
        <dbReference type="ChEBI" id="CHEBI:57692"/>
    </cofactor>
</comment>
<sequence>MDQIFKELKIIEKVMITHNVVKIVLKYENKLPEMIVSSFVFIYDDNANYRPYTPLKILSDTTMEFAIKVYQNGLLSRYINSRPLGSFLKVKFFIKKLSYEHNKYNHILMISGGTGITPCIQVLNSALVNENKTKFTLLNFNKTENDVFCKEYFKEYEKSGKFNLINIYTQDNSIPYKGHFTKEMFEKINKEFGEFDFVYVCGPQKMMKEVSGNKNPDKSQGPILGVLSEIGFSNKNVYKF</sequence>
<gene>
    <name evidence="8" type="primary">MCR1</name>
    <name evidence="8" type="ORF">A0H76_1096</name>
</gene>
<evidence type="ECO:0000313" key="8">
    <source>
        <dbReference type="EMBL" id="ORD99290.1"/>
    </source>
</evidence>
<feature type="binding site" evidence="6">
    <location>
        <position position="52"/>
    </location>
    <ligand>
        <name>FAD</name>
        <dbReference type="ChEBI" id="CHEBI:57692"/>
    </ligand>
</feature>
<dbReference type="SUPFAM" id="SSF52343">
    <property type="entry name" value="Ferredoxin reductase-like, C-terminal NADP-linked domain"/>
    <property type="match status" value="1"/>
</dbReference>
<dbReference type="Gene3D" id="3.40.50.80">
    <property type="entry name" value="Nucleotide-binding domain of ferredoxin-NADP reductase (FNR) module"/>
    <property type="match status" value="1"/>
</dbReference>
<dbReference type="VEuPathDB" id="MicrosporidiaDB:A0H76_1096"/>
<keyword evidence="3 6" id="KW-0285">Flavoprotein</keyword>
<evidence type="ECO:0000256" key="1">
    <source>
        <dbReference type="ARBA" id="ARBA00001974"/>
    </source>
</evidence>
<evidence type="ECO:0000256" key="5">
    <source>
        <dbReference type="ARBA" id="ARBA00023002"/>
    </source>
</evidence>
<comment type="similarity">
    <text evidence="2">Belongs to the flavoprotein pyridine nucleotide cytochrome reductase family.</text>
</comment>
<feature type="binding site" evidence="6">
    <location>
        <position position="117"/>
    </location>
    <ligand>
        <name>FAD</name>
        <dbReference type="ChEBI" id="CHEBI:57692"/>
    </ligand>
</feature>
<evidence type="ECO:0000256" key="3">
    <source>
        <dbReference type="ARBA" id="ARBA00022630"/>
    </source>
</evidence>
<protein>
    <submittedName>
        <fullName evidence="8">MCR1</fullName>
    </submittedName>
</protein>
<dbReference type="CDD" id="cd06183">
    <property type="entry name" value="cyt_b5_reduct_like"/>
    <property type="match status" value="1"/>
</dbReference>
<dbReference type="PROSITE" id="PS51384">
    <property type="entry name" value="FAD_FR"/>
    <property type="match status" value="1"/>
</dbReference>
<dbReference type="Gene3D" id="2.40.30.10">
    <property type="entry name" value="Translation factors"/>
    <property type="match status" value="1"/>
</dbReference>
<evidence type="ECO:0000259" key="7">
    <source>
        <dbReference type="PROSITE" id="PS51384"/>
    </source>
</evidence>
<evidence type="ECO:0000256" key="6">
    <source>
        <dbReference type="PIRSR" id="PIRSR601834-1"/>
    </source>
</evidence>
<dbReference type="InterPro" id="IPR001433">
    <property type="entry name" value="OxRdtase_FAD/NAD-bd"/>
</dbReference>
<dbReference type="SUPFAM" id="SSF63380">
    <property type="entry name" value="Riboflavin synthase domain-like"/>
    <property type="match status" value="1"/>
</dbReference>
<feature type="binding site" evidence="6">
    <location>
        <position position="68"/>
    </location>
    <ligand>
        <name>FAD</name>
        <dbReference type="ChEBI" id="CHEBI:57692"/>
    </ligand>
</feature>
<proteinExistence type="inferred from homology"/>
<dbReference type="AlphaFoldDB" id="A0A1X0QHN6"/>
<dbReference type="Proteomes" id="UP000192501">
    <property type="component" value="Unassembled WGS sequence"/>
</dbReference>
<dbReference type="Pfam" id="PF00175">
    <property type="entry name" value="NAD_binding_1"/>
    <property type="match status" value="1"/>
</dbReference>
<reference evidence="8 9" key="1">
    <citation type="journal article" date="2017" name="Environ. Microbiol.">
        <title>Decay of the glycolytic pathway and adaptation to intranuclear parasitism within Enterocytozoonidae microsporidia.</title>
        <authorList>
            <person name="Wiredu Boakye D."/>
            <person name="Jaroenlak P."/>
            <person name="Prachumwat A."/>
            <person name="Williams T.A."/>
            <person name="Bateman K.S."/>
            <person name="Itsathitphaisarn O."/>
            <person name="Sritunyalucksana K."/>
            <person name="Paszkiewicz K.H."/>
            <person name="Moore K.A."/>
            <person name="Stentiford G.D."/>
            <person name="Williams B.A."/>
        </authorList>
    </citation>
    <scope>NUCLEOTIDE SEQUENCE [LARGE SCALE GENOMIC DNA]</scope>
    <source>
        <strain evidence="9">canceri</strain>
    </source>
</reference>
<dbReference type="Pfam" id="PF00970">
    <property type="entry name" value="FAD_binding_6"/>
    <property type="match status" value="1"/>
</dbReference>
<dbReference type="InterPro" id="IPR039261">
    <property type="entry name" value="FNR_nucleotide-bd"/>
</dbReference>
<dbReference type="EMBL" id="LTAI01000239">
    <property type="protein sequence ID" value="ORD99290.1"/>
    <property type="molecule type" value="Genomic_DNA"/>
</dbReference>
<evidence type="ECO:0000313" key="9">
    <source>
        <dbReference type="Proteomes" id="UP000192501"/>
    </source>
</evidence>
<dbReference type="VEuPathDB" id="MicrosporidiaDB:HERIO_53"/>
<feature type="binding site" evidence="6">
    <location>
        <position position="76"/>
    </location>
    <ligand>
        <name>FAD</name>
        <dbReference type="ChEBI" id="CHEBI:57692"/>
    </ligand>
</feature>
<feature type="domain" description="FAD-binding FR-type" evidence="7">
    <location>
        <begin position="3"/>
        <end position="105"/>
    </location>
</feature>
<dbReference type="InterPro" id="IPR008333">
    <property type="entry name" value="Cbr1-like_FAD-bd_dom"/>
</dbReference>
<accession>A0A1X0QHN6</accession>
<comment type="caution">
    <text evidence="8">The sequence shown here is derived from an EMBL/GenBank/DDBJ whole genome shotgun (WGS) entry which is preliminary data.</text>
</comment>
<dbReference type="PRINTS" id="PR00406">
    <property type="entry name" value="CYTB5RDTASE"/>
</dbReference>
<evidence type="ECO:0000256" key="2">
    <source>
        <dbReference type="ARBA" id="ARBA00006105"/>
    </source>
</evidence>
<dbReference type="InterPro" id="IPR017938">
    <property type="entry name" value="Riboflavin_synthase-like_b-brl"/>
</dbReference>
<dbReference type="InterPro" id="IPR017927">
    <property type="entry name" value="FAD-bd_FR_type"/>
</dbReference>
<organism evidence="8 9">
    <name type="scientific">Hepatospora eriocheir</name>
    <dbReference type="NCBI Taxonomy" id="1081669"/>
    <lineage>
        <taxon>Eukaryota</taxon>
        <taxon>Fungi</taxon>
        <taxon>Fungi incertae sedis</taxon>
        <taxon>Microsporidia</taxon>
        <taxon>Hepatosporidae</taxon>
        <taxon>Hepatospora</taxon>
    </lineage>
</organism>
<name>A0A1X0QHN6_9MICR</name>
<keyword evidence="4 6" id="KW-0274">FAD</keyword>
<dbReference type="GO" id="GO:0016491">
    <property type="term" value="F:oxidoreductase activity"/>
    <property type="evidence" value="ECO:0007669"/>
    <property type="project" value="UniProtKB-KW"/>
</dbReference>
<keyword evidence="5" id="KW-0560">Oxidoreductase</keyword>
<dbReference type="InterPro" id="IPR001834">
    <property type="entry name" value="CBR-like"/>
</dbReference>
<evidence type="ECO:0000256" key="4">
    <source>
        <dbReference type="ARBA" id="ARBA00022827"/>
    </source>
</evidence>
<dbReference type="PANTHER" id="PTHR19370">
    <property type="entry name" value="NADH-CYTOCHROME B5 REDUCTASE"/>
    <property type="match status" value="1"/>
</dbReference>
<feature type="binding site" evidence="6">
    <location>
        <position position="51"/>
    </location>
    <ligand>
        <name>FAD</name>
        <dbReference type="ChEBI" id="CHEBI:57692"/>
    </ligand>
</feature>
<feature type="binding site" evidence="6">
    <location>
        <position position="50"/>
    </location>
    <ligand>
        <name>FAD</name>
        <dbReference type="ChEBI" id="CHEBI:57692"/>
    </ligand>
</feature>